<evidence type="ECO:0000256" key="8">
    <source>
        <dbReference type="ARBA" id="ARBA00022692"/>
    </source>
</evidence>
<organism evidence="19">
    <name type="scientific">Prevotella sp. GTC17260</name>
    <dbReference type="NCBI Taxonomy" id="3236796"/>
    <lineage>
        <taxon>Bacteria</taxon>
        <taxon>Pseudomonadati</taxon>
        <taxon>Bacteroidota</taxon>
        <taxon>Bacteroidia</taxon>
        <taxon>Bacteroidales</taxon>
        <taxon>Prevotellaceae</taxon>
        <taxon>Prevotella</taxon>
    </lineage>
</organism>
<dbReference type="Pfam" id="PF02706">
    <property type="entry name" value="Wzz"/>
    <property type="match status" value="1"/>
</dbReference>
<name>A0AB33J7R4_9BACT</name>
<evidence type="ECO:0000256" key="16">
    <source>
        <dbReference type="SAM" id="Phobius"/>
    </source>
</evidence>
<dbReference type="Pfam" id="PF13614">
    <property type="entry name" value="AAA_31"/>
    <property type="match status" value="1"/>
</dbReference>
<dbReference type="InterPro" id="IPR005702">
    <property type="entry name" value="Wzc-like_C"/>
</dbReference>
<keyword evidence="14" id="KW-0829">Tyrosine-protein kinase</keyword>
<feature type="transmembrane region" description="Helical" evidence="16">
    <location>
        <begin position="38"/>
        <end position="56"/>
    </location>
</feature>
<evidence type="ECO:0000256" key="11">
    <source>
        <dbReference type="ARBA" id="ARBA00022840"/>
    </source>
</evidence>
<sequence length="850" mass="95658">MEEKKNVVPENAQVQEQEEQSSFDFLALYTTLVLNWKWFLVSLVICIGCALVYLRYATPVYQSQTKLLIKDDNNGRRGGGNSLQNMTYLGMMSNSAGIDNEMEILSSHSIAERAVKILKLYTTYYSIGKVKDNLLYKNQPVNVDMDDKYLDKLVYPIKLELEQIPSGGYHITGEYFAVYKDEVVEGPISIDETLKVLPAKISTKVGILRFEKNSAYVENPKRKITVSKAVVESPKVLAERYVKRLSVSQTSKMTTIAQLVLNDELPERGRDYLNKLIDCYNLQANEDKNEIAVRTEEFINSRLEKINTELGSTEGALESYKRNNNMVELKLNATQSVANQDQFSQKLVEANTQVALLNELNATLHEPGNKYQPLPSNVGLKDESTTALIQKYNEIVLERNRLLRSASETSPTVTPLTAQLDDLLLSIQKAMSQARRNMQLQRDAVASEFRRYSGAVGASPEQERMLTQIGRQQEVKSGLYLMLLQKREENSISLAATADKGKMIDAPETIGKISPKNAMILLVALILAFGIPALVLFVMQFFKYRIEGHRDVVRLTRLPILGDIPVSSDTIKTRGDVVVHENENNLMEEIFRSMRTNLQFMLHEGQRVIIFTSTTSGEGKTFTATNLAVSFSLLGKKVVLVGLDIRKPRLAELFEIDDHHHGITNILVKEEPTKEMIDAQILRSGVHDNLDLLMAGPIPPNPAELLARESLDKVVHLLKDMYDYVLIDTAPIGLVTDTLQISRVGDATVYMCRADYTAKESFGLINSLHNEKKMPNMCIAINGIDMSKRKYGYYYGYGKYAKYGKYARYGNGKYGSYGSYGQYGTYGSYGSYGNYSNSHYGNKNDSSIKR</sequence>
<keyword evidence="10 19" id="KW-0418">Kinase</keyword>
<evidence type="ECO:0000256" key="9">
    <source>
        <dbReference type="ARBA" id="ARBA00022741"/>
    </source>
</evidence>
<accession>A0AB33J7R4</accession>
<comment type="similarity">
    <text evidence="2">Belongs to the CpsD/CapB family.</text>
</comment>
<evidence type="ECO:0000256" key="10">
    <source>
        <dbReference type="ARBA" id="ARBA00022777"/>
    </source>
</evidence>
<dbReference type="EC" id="2.7.10.2" evidence="4"/>
<evidence type="ECO:0000256" key="5">
    <source>
        <dbReference type="ARBA" id="ARBA00022475"/>
    </source>
</evidence>
<dbReference type="InterPro" id="IPR025669">
    <property type="entry name" value="AAA_dom"/>
</dbReference>
<evidence type="ECO:0000256" key="4">
    <source>
        <dbReference type="ARBA" id="ARBA00011903"/>
    </source>
</evidence>
<dbReference type="EMBL" id="AP035788">
    <property type="protein sequence ID" value="BFO77699.1"/>
    <property type="molecule type" value="Genomic_DNA"/>
</dbReference>
<evidence type="ECO:0000256" key="13">
    <source>
        <dbReference type="ARBA" id="ARBA00023136"/>
    </source>
</evidence>
<dbReference type="Gene3D" id="3.40.50.300">
    <property type="entry name" value="P-loop containing nucleotide triphosphate hydrolases"/>
    <property type="match status" value="1"/>
</dbReference>
<dbReference type="GO" id="GO:0005524">
    <property type="term" value="F:ATP binding"/>
    <property type="evidence" value="ECO:0007669"/>
    <property type="project" value="UniProtKB-KW"/>
</dbReference>
<dbReference type="InterPro" id="IPR050445">
    <property type="entry name" value="Bact_polysacc_biosynth/exp"/>
</dbReference>
<proteinExistence type="inferred from homology"/>
<keyword evidence="9" id="KW-0547">Nucleotide-binding</keyword>
<evidence type="ECO:0000256" key="3">
    <source>
        <dbReference type="ARBA" id="ARBA00008883"/>
    </source>
</evidence>
<dbReference type="PANTHER" id="PTHR32309">
    <property type="entry name" value="TYROSINE-PROTEIN KINASE"/>
    <property type="match status" value="1"/>
</dbReference>
<dbReference type="GO" id="GO:0005886">
    <property type="term" value="C:plasma membrane"/>
    <property type="evidence" value="ECO:0007669"/>
    <property type="project" value="UniProtKB-SubCell"/>
</dbReference>
<keyword evidence="7" id="KW-0808">Transferase</keyword>
<keyword evidence="11" id="KW-0067">ATP-binding</keyword>
<comment type="similarity">
    <text evidence="3">Belongs to the etk/wzc family.</text>
</comment>
<keyword evidence="8 16" id="KW-0812">Transmembrane</keyword>
<dbReference type="CDD" id="cd05387">
    <property type="entry name" value="BY-kinase"/>
    <property type="match status" value="1"/>
</dbReference>
<evidence type="ECO:0000256" key="1">
    <source>
        <dbReference type="ARBA" id="ARBA00004429"/>
    </source>
</evidence>
<evidence type="ECO:0000259" key="17">
    <source>
        <dbReference type="Pfam" id="PF02706"/>
    </source>
</evidence>
<comment type="catalytic activity">
    <reaction evidence="15">
        <text>L-tyrosyl-[protein] + ATP = O-phospho-L-tyrosyl-[protein] + ADP + H(+)</text>
        <dbReference type="Rhea" id="RHEA:10596"/>
        <dbReference type="Rhea" id="RHEA-COMP:10136"/>
        <dbReference type="Rhea" id="RHEA-COMP:20101"/>
        <dbReference type="ChEBI" id="CHEBI:15378"/>
        <dbReference type="ChEBI" id="CHEBI:30616"/>
        <dbReference type="ChEBI" id="CHEBI:46858"/>
        <dbReference type="ChEBI" id="CHEBI:61978"/>
        <dbReference type="ChEBI" id="CHEBI:456216"/>
        <dbReference type="EC" id="2.7.10.2"/>
    </reaction>
</comment>
<keyword evidence="5" id="KW-1003">Cell membrane</keyword>
<dbReference type="GO" id="GO:0042802">
    <property type="term" value="F:identical protein binding"/>
    <property type="evidence" value="ECO:0007669"/>
    <property type="project" value="UniProtKB-ARBA"/>
</dbReference>
<evidence type="ECO:0000256" key="12">
    <source>
        <dbReference type="ARBA" id="ARBA00022989"/>
    </source>
</evidence>
<evidence type="ECO:0000259" key="18">
    <source>
        <dbReference type="Pfam" id="PF13614"/>
    </source>
</evidence>
<evidence type="ECO:0000256" key="14">
    <source>
        <dbReference type="ARBA" id="ARBA00023137"/>
    </source>
</evidence>
<dbReference type="InterPro" id="IPR027417">
    <property type="entry name" value="P-loop_NTPase"/>
</dbReference>
<dbReference type="InterPro" id="IPR003856">
    <property type="entry name" value="LPS_length_determ_N"/>
</dbReference>
<evidence type="ECO:0000256" key="15">
    <source>
        <dbReference type="ARBA" id="ARBA00051245"/>
    </source>
</evidence>
<feature type="domain" description="Polysaccharide chain length determinant N-terminal" evidence="17">
    <location>
        <begin position="22"/>
        <end position="116"/>
    </location>
</feature>
<keyword evidence="13 16" id="KW-0472">Membrane</keyword>
<dbReference type="GO" id="GO:0004715">
    <property type="term" value="F:non-membrane spanning protein tyrosine kinase activity"/>
    <property type="evidence" value="ECO:0007669"/>
    <property type="project" value="UniProtKB-EC"/>
</dbReference>
<comment type="subcellular location">
    <subcellularLocation>
        <location evidence="1">Cell inner membrane</location>
        <topology evidence="1">Multi-pass membrane protein</topology>
    </subcellularLocation>
</comment>
<reference evidence="19" key="1">
    <citation type="submission" date="2024-07" db="EMBL/GenBank/DDBJ databases">
        <title>Complete genome sequence of Prevotella sp. YM-2024 GTC17260.</title>
        <authorList>
            <person name="Hayashi M."/>
            <person name="Muto Y."/>
            <person name="Tanaka K."/>
            <person name="Niwa H."/>
        </authorList>
    </citation>
    <scope>NUCLEOTIDE SEQUENCE</scope>
    <source>
        <strain evidence="19">GTC17260</strain>
    </source>
</reference>
<gene>
    <name evidence="19" type="ORF">GTC17260_03340</name>
</gene>
<dbReference type="PANTHER" id="PTHR32309:SF13">
    <property type="entry name" value="FERRIC ENTEROBACTIN TRANSPORT PROTEIN FEPE"/>
    <property type="match status" value="1"/>
</dbReference>
<dbReference type="NCBIfam" id="TIGR01007">
    <property type="entry name" value="eps_fam"/>
    <property type="match status" value="1"/>
</dbReference>
<dbReference type="AlphaFoldDB" id="A0AB33J7R4"/>
<keyword evidence="12 16" id="KW-1133">Transmembrane helix</keyword>
<dbReference type="FunFam" id="3.40.50.300:FF:000527">
    <property type="entry name" value="Tyrosine-protein kinase etk"/>
    <property type="match status" value="1"/>
</dbReference>
<evidence type="ECO:0000256" key="6">
    <source>
        <dbReference type="ARBA" id="ARBA00022519"/>
    </source>
</evidence>
<feature type="domain" description="AAA" evidence="18">
    <location>
        <begin position="607"/>
        <end position="734"/>
    </location>
</feature>
<feature type="transmembrane region" description="Helical" evidence="16">
    <location>
        <begin position="520"/>
        <end position="542"/>
    </location>
</feature>
<evidence type="ECO:0000313" key="19">
    <source>
        <dbReference type="EMBL" id="BFO77699.1"/>
    </source>
</evidence>
<evidence type="ECO:0000256" key="7">
    <source>
        <dbReference type="ARBA" id="ARBA00022679"/>
    </source>
</evidence>
<evidence type="ECO:0000256" key="2">
    <source>
        <dbReference type="ARBA" id="ARBA00007316"/>
    </source>
</evidence>
<keyword evidence="6" id="KW-0997">Cell inner membrane</keyword>
<dbReference type="SUPFAM" id="SSF52540">
    <property type="entry name" value="P-loop containing nucleoside triphosphate hydrolases"/>
    <property type="match status" value="1"/>
</dbReference>
<protein>
    <recommendedName>
        <fullName evidence="4">non-specific protein-tyrosine kinase</fullName>
        <ecNumber evidence="4">2.7.10.2</ecNumber>
    </recommendedName>
</protein>